<evidence type="ECO:0000313" key="2">
    <source>
        <dbReference type="Proteomes" id="UP000596660"/>
    </source>
</evidence>
<dbReference type="Gramene" id="AUR62021183-RA">
    <property type="protein sequence ID" value="AUR62021183-RA:cds"/>
    <property type="gene ID" value="AUR62021183"/>
</dbReference>
<keyword evidence="2" id="KW-1185">Reference proteome</keyword>
<reference evidence="1" key="1">
    <citation type="journal article" date="2017" name="Nature">
        <title>The genome of Chenopodium quinoa.</title>
        <authorList>
            <person name="Jarvis D.E."/>
            <person name="Ho Y.S."/>
            <person name="Lightfoot D.J."/>
            <person name="Schmoeckel S.M."/>
            <person name="Li B."/>
            <person name="Borm T.J.A."/>
            <person name="Ohyanagi H."/>
            <person name="Mineta K."/>
            <person name="Michell C.T."/>
            <person name="Saber N."/>
            <person name="Kharbatia N.M."/>
            <person name="Rupper R.R."/>
            <person name="Sharp A.R."/>
            <person name="Dally N."/>
            <person name="Boughton B.A."/>
            <person name="Woo Y.H."/>
            <person name="Gao G."/>
            <person name="Schijlen E.G.W.M."/>
            <person name="Guo X."/>
            <person name="Momin A.A."/>
            <person name="Negrao S."/>
            <person name="Al-Babili S."/>
            <person name="Gehring C."/>
            <person name="Roessner U."/>
            <person name="Jung C."/>
            <person name="Murphy K."/>
            <person name="Arold S.T."/>
            <person name="Gojobori T."/>
            <person name="van der Linden C.G."/>
            <person name="van Loo E.N."/>
            <person name="Jellen E.N."/>
            <person name="Maughan P.J."/>
            <person name="Tester M."/>
        </authorList>
    </citation>
    <scope>NUCLEOTIDE SEQUENCE [LARGE SCALE GENOMIC DNA]</scope>
    <source>
        <strain evidence="1">cv. PI 614886</strain>
    </source>
</reference>
<dbReference type="InterPro" id="IPR038765">
    <property type="entry name" value="Papain-like_cys_pep_sf"/>
</dbReference>
<dbReference type="SUPFAM" id="SSF54001">
    <property type="entry name" value="Cysteine proteinases"/>
    <property type="match status" value="1"/>
</dbReference>
<accession>A0A803M0D2</accession>
<dbReference type="Proteomes" id="UP000596660">
    <property type="component" value="Unplaced"/>
</dbReference>
<proteinExistence type="predicted"/>
<evidence type="ECO:0008006" key="3">
    <source>
        <dbReference type="Google" id="ProtNLM"/>
    </source>
</evidence>
<name>A0A803M0D2_CHEQI</name>
<dbReference type="PANTHER" id="PTHR34835">
    <property type="entry name" value="OS07G0283600 PROTEIN-RELATED"/>
    <property type="match status" value="1"/>
</dbReference>
<protein>
    <recommendedName>
        <fullName evidence="3">Ubiquitin-like protease family profile domain-containing protein</fullName>
    </recommendedName>
</protein>
<organism evidence="1 2">
    <name type="scientific">Chenopodium quinoa</name>
    <name type="common">Quinoa</name>
    <dbReference type="NCBI Taxonomy" id="63459"/>
    <lineage>
        <taxon>Eukaryota</taxon>
        <taxon>Viridiplantae</taxon>
        <taxon>Streptophyta</taxon>
        <taxon>Embryophyta</taxon>
        <taxon>Tracheophyta</taxon>
        <taxon>Spermatophyta</taxon>
        <taxon>Magnoliopsida</taxon>
        <taxon>eudicotyledons</taxon>
        <taxon>Gunneridae</taxon>
        <taxon>Pentapetalae</taxon>
        <taxon>Caryophyllales</taxon>
        <taxon>Chenopodiaceae</taxon>
        <taxon>Chenopodioideae</taxon>
        <taxon>Atripliceae</taxon>
        <taxon>Chenopodium</taxon>
    </lineage>
</organism>
<dbReference type="Gene3D" id="3.40.395.10">
    <property type="entry name" value="Adenoviral Proteinase, Chain A"/>
    <property type="match status" value="1"/>
</dbReference>
<reference evidence="1" key="2">
    <citation type="submission" date="2021-03" db="UniProtKB">
        <authorList>
            <consortium name="EnsemblPlants"/>
        </authorList>
    </citation>
    <scope>IDENTIFICATION</scope>
</reference>
<dbReference type="EnsemblPlants" id="AUR62021183-RA">
    <property type="protein sequence ID" value="AUR62021183-RA:cds"/>
    <property type="gene ID" value="AUR62021183"/>
</dbReference>
<dbReference type="PANTHER" id="PTHR34835:SF34">
    <property type="entry name" value="OS08G0555500 PROTEIN"/>
    <property type="match status" value="1"/>
</dbReference>
<evidence type="ECO:0000313" key="1">
    <source>
        <dbReference type="EnsemblPlants" id="AUR62021183-RA:cds"/>
    </source>
</evidence>
<dbReference type="AlphaFoldDB" id="A0A803M0D2"/>
<sequence>MLMAKIRVQYKGPSKCNFAVVKSGARKGGGVKGGGVKAVNKSQSASSGDFMENLMMEYMKLKSRKRKGKLEQSVYRKQKQKVPKLEGHKVLSKGEVLKTHHDNVGKYPNIVCRVESFCDSVKLFYSRRKQLVEQMGFGGFLELDMDNIPRKFCYWLMARVLEDGTMVFGEGEVLPLCASQVRAVLGIPMGSKPVPMDIGEDEDKIMLVKSLYDVYGVGPKQETISLKRVSEVLFPVDSENNPVPLVTESDEEEFMVAFLIVVLGKLLCTTTNSSNLAAYLIPSLTVATQTSEYDWCTFTMDCFVTLRTVFKQSFCVMGFGLDQEIFYLDHLHRRPLQWGVLPRVKVWNSAQIKAALMEDKISRDEYGKLLALDIAYGEEHPLDPRDEECMRRPVTAGTATLASHNQEKEREKVDDIVAVVLDKVMEKLTPRLETFVESVVGRAFSSFVTKMTTQHNVGNEHAEKIVPVACTGDNMEVEDEQRTCKLTVLDKRVLNFVRGWKELKNENAVGPSIIECDGMDASQRDCYRVLSLRSRVGNQYVRMASVLYTKTWSEQHTMKRVLLDPSYSHFVCLGQGDFKELGQKYAKFLLSFELSQIQSVFVPVLDTEEKDAEHWFCLALDMKGQLIWMIDSMYDDAYERHEKNVNKLIEALGELFQLSDPTWEEGTISTWGRDSFPVTQPDTCSCGAIMLVAIKHCVRSFDVAFHMDKIHTLRQNLFLSDVNNDLNQMKPKLEDVLPKERRGSRRGDKVRPAYYPDLSDLDGYLHKGVSEFAKWLCSNSSTDDFIPQEIVPIFDLKPEVDLDNIPLYCLPTEERHIFIGASTAAIHVMEVEGMIRFIHLNVFSCVTEKLKVKYHRVSIKGSNNEINEGAPRYMHSGSTIVIWNARNVHRPSFLETFYEIFDYYAPLVVVVTEARFD</sequence>